<dbReference type="PANTHER" id="PTHR44147:SF2">
    <property type="entry name" value="DEHYDROGENASE_REDUCTASE SDR FAMILY MEMBER 1"/>
    <property type="match status" value="1"/>
</dbReference>
<dbReference type="InterPro" id="IPR036291">
    <property type="entry name" value="NAD(P)-bd_dom_sf"/>
</dbReference>
<sequence length="374" mass="40433">MSFIQMKMICFSILSLPFFISSVFSLSTTSNQRVAVVTGASRGIGRGIALELGSAGYKVYTLGRSSRTNNVPIDFQRAVADNLDLTVESAAEEVTKRGGQGYPIACDLSQDGDFESALEKIYNDEKRLDVLVCSAYTTPAGSDLRGEFWTQGMEMWDAVNGVGLRQVYAACHCAAPKMIETAKTFGSEESSPPLICLVSSFGGKSYTFNVAYGVGKAAIDRLSVDMSYQLKKYGVATTTLYPGLVRTEANLQMEVDGTWDKASGNLDLSQGETPAFSGRAVVKLASLPKSAMMERSGNVEVVAELANELGFTDVDGNTPPSIRSLKYLLPNFVFPQVEKEAGKPVPDWIKDNVPDILLPWSVFSSGPPPETDNR</sequence>
<dbReference type="Gene3D" id="3.40.50.720">
    <property type="entry name" value="NAD(P)-binding Rossmann-like Domain"/>
    <property type="match status" value="1"/>
</dbReference>
<evidence type="ECO:0000256" key="1">
    <source>
        <dbReference type="SAM" id="SignalP"/>
    </source>
</evidence>
<dbReference type="PRINTS" id="PR00081">
    <property type="entry name" value="GDHRDH"/>
</dbReference>
<evidence type="ECO:0000313" key="3">
    <source>
        <dbReference type="Proteomes" id="UP001054902"/>
    </source>
</evidence>
<comment type="caution">
    <text evidence="2">The sequence shown here is derived from an EMBL/GenBank/DDBJ whole genome shotgun (WGS) entry which is preliminary data.</text>
</comment>
<keyword evidence="3" id="KW-1185">Reference proteome</keyword>
<feature type="chain" id="PRO_5041926250" description="NAD(P)-binding protein" evidence="1">
    <location>
        <begin position="26"/>
        <end position="374"/>
    </location>
</feature>
<keyword evidence="1" id="KW-0732">Signal</keyword>
<dbReference type="Pfam" id="PF13561">
    <property type="entry name" value="adh_short_C2"/>
    <property type="match status" value="1"/>
</dbReference>
<dbReference type="EMBL" id="BLLK01000047">
    <property type="protein sequence ID" value="GFH54961.1"/>
    <property type="molecule type" value="Genomic_DNA"/>
</dbReference>
<dbReference type="AlphaFoldDB" id="A0AAD3H9A5"/>
<dbReference type="Proteomes" id="UP001054902">
    <property type="component" value="Unassembled WGS sequence"/>
</dbReference>
<evidence type="ECO:0000313" key="2">
    <source>
        <dbReference type="EMBL" id="GFH54961.1"/>
    </source>
</evidence>
<protein>
    <recommendedName>
        <fullName evidence="4">NAD(P)-binding protein</fullName>
    </recommendedName>
</protein>
<gene>
    <name evidence="2" type="ORF">CTEN210_11437</name>
</gene>
<proteinExistence type="predicted"/>
<dbReference type="PANTHER" id="PTHR44147">
    <property type="entry name" value="DEHYDROGENASE/REDUCTASE SDR FAMILY MEMBER 1"/>
    <property type="match status" value="1"/>
</dbReference>
<dbReference type="PROSITE" id="PS00061">
    <property type="entry name" value="ADH_SHORT"/>
    <property type="match status" value="1"/>
</dbReference>
<accession>A0AAD3H9A5</accession>
<organism evidence="2 3">
    <name type="scientific">Chaetoceros tenuissimus</name>
    <dbReference type="NCBI Taxonomy" id="426638"/>
    <lineage>
        <taxon>Eukaryota</taxon>
        <taxon>Sar</taxon>
        <taxon>Stramenopiles</taxon>
        <taxon>Ochrophyta</taxon>
        <taxon>Bacillariophyta</taxon>
        <taxon>Coscinodiscophyceae</taxon>
        <taxon>Chaetocerotophycidae</taxon>
        <taxon>Chaetocerotales</taxon>
        <taxon>Chaetocerotaceae</taxon>
        <taxon>Chaetoceros</taxon>
    </lineage>
</organism>
<feature type="signal peptide" evidence="1">
    <location>
        <begin position="1"/>
        <end position="25"/>
    </location>
</feature>
<dbReference type="InterPro" id="IPR002347">
    <property type="entry name" value="SDR_fam"/>
</dbReference>
<evidence type="ECO:0008006" key="4">
    <source>
        <dbReference type="Google" id="ProtNLM"/>
    </source>
</evidence>
<dbReference type="SUPFAM" id="SSF51735">
    <property type="entry name" value="NAD(P)-binding Rossmann-fold domains"/>
    <property type="match status" value="1"/>
</dbReference>
<reference evidence="2 3" key="1">
    <citation type="journal article" date="2021" name="Sci. Rep.">
        <title>The genome of the diatom Chaetoceros tenuissimus carries an ancient integrated fragment of an extant virus.</title>
        <authorList>
            <person name="Hongo Y."/>
            <person name="Kimura K."/>
            <person name="Takaki Y."/>
            <person name="Yoshida Y."/>
            <person name="Baba S."/>
            <person name="Kobayashi G."/>
            <person name="Nagasaki K."/>
            <person name="Hano T."/>
            <person name="Tomaru Y."/>
        </authorList>
    </citation>
    <scope>NUCLEOTIDE SEQUENCE [LARGE SCALE GENOMIC DNA]</scope>
    <source>
        <strain evidence="2 3">NIES-3715</strain>
    </source>
</reference>
<name>A0AAD3H9A5_9STRA</name>
<dbReference type="InterPro" id="IPR020904">
    <property type="entry name" value="Sc_DH/Rdtase_CS"/>
</dbReference>